<accession>A0AAD5XHN0</accession>
<name>A0AAD5XHN0_9FUNG</name>
<dbReference type="AlphaFoldDB" id="A0AAD5XHN0"/>
<keyword evidence="3" id="KW-1185">Reference proteome</keyword>
<organism evidence="2 3">
    <name type="scientific">Physocladia obscura</name>
    <dbReference type="NCBI Taxonomy" id="109957"/>
    <lineage>
        <taxon>Eukaryota</taxon>
        <taxon>Fungi</taxon>
        <taxon>Fungi incertae sedis</taxon>
        <taxon>Chytridiomycota</taxon>
        <taxon>Chytridiomycota incertae sedis</taxon>
        <taxon>Chytridiomycetes</taxon>
        <taxon>Chytridiales</taxon>
        <taxon>Chytriomycetaceae</taxon>
        <taxon>Physocladia</taxon>
    </lineage>
</organism>
<dbReference type="InterPro" id="IPR006016">
    <property type="entry name" value="UspA"/>
</dbReference>
<dbReference type="Pfam" id="PF00582">
    <property type="entry name" value="Usp"/>
    <property type="match status" value="1"/>
</dbReference>
<dbReference type="InterPro" id="IPR006015">
    <property type="entry name" value="Universal_stress_UspA"/>
</dbReference>
<dbReference type="EMBL" id="JADGJH010000885">
    <property type="protein sequence ID" value="KAJ3121382.1"/>
    <property type="molecule type" value="Genomic_DNA"/>
</dbReference>
<dbReference type="CDD" id="cd23659">
    <property type="entry name" value="USP_At3g01520-like"/>
    <property type="match status" value="1"/>
</dbReference>
<evidence type="ECO:0000313" key="2">
    <source>
        <dbReference type="EMBL" id="KAJ3121382.1"/>
    </source>
</evidence>
<dbReference type="InterPro" id="IPR014729">
    <property type="entry name" value="Rossmann-like_a/b/a_fold"/>
</dbReference>
<feature type="domain" description="UspA" evidence="1">
    <location>
        <begin position="21"/>
        <end position="170"/>
    </location>
</feature>
<dbReference type="SUPFAM" id="SSF52402">
    <property type="entry name" value="Adenine nucleotide alpha hydrolases-like"/>
    <property type="match status" value="1"/>
</dbReference>
<evidence type="ECO:0000313" key="3">
    <source>
        <dbReference type="Proteomes" id="UP001211907"/>
    </source>
</evidence>
<dbReference type="Proteomes" id="UP001211907">
    <property type="component" value="Unassembled WGS sequence"/>
</dbReference>
<dbReference type="PANTHER" id="PTHR31964:SF140">
    <property type="entry name" value="UNIVERSAL STRESS PROTEIN FAMILY PROTEIN"/>
    <property type="match status" value="1"/>
</dbReference>
<sequence>MTVETTVLISSADLEGFEVNRTVVIAVDSSKYSEYAVKWAASKFLTANDQVILLNVQPVYSFGGAASGDIVASSNGDIFAPGATEKLQELSKSTSLEILTKYADLLQGFKYDGVYALGDAKDVIVAKVNAISPDLLIVGSRGNDVLSRSVIGSVSDYCVHHVHSPVLIAKPKTDELEAMDVPKHHKAQSSIFNNADIYVALQLA</sequence>
<reference evidence="2" key="1">
    <citation type="submission" date="2020-05" db="EMBL/GenBank/DDBJ databases">
        <title>Phylogenomic resolution of chytrid fungi.</title>
        <authorList>
            <person name="Stajich J.E."/>
            <person name="Amses K."/>
            <person name="Simmons R."/>
            <person name="Seto K."/>
            <person name="Myers J."/>
            <person name="Bonds A."/>
            <person name="Quandt C.A."/>
            <person name="Barry K."/>
            <person name="Liu P."/>
            <person name="Grigoriev I."/>
            <person name="Longcore J.E."/>
            <person name="James T.Y."/>
        </authorList>
    </citation>
    <scope>NUCLEOTIDE SEQUENCE</scope>
    <source>
        <strain evidence="2">JEL0513</strain>
    </source>
</reference>
<proteinExistence type="predicted"/>
<dbReference type="PRINTS" id="PR01438">
    <property type="entry name" value="UNVRSLSTRESS"/>
</dbReference>
<evidence type="ECO:0000259" key="1">
    <source>
        <dbReference type="Pfam" id="PF00582"/>
    </source>
</evidence>
<comment type="caution">
    <text evidence="2">The sequence shown here is derived from an EMBL/GenBank/DDBJ whole genome shotgun (WGS) entry which is preliminary data.</text>
</comment>
<dbReference type="Gene3D" id="3.40.50.620">
    <property type="entry name" value="HUPs"/>
    <property type="match status" value="1"/>
</dbReference>
<protein>
    <recommendedName>
        <fullName evidence="1">UspA domain-containing protein</fullName>
    </recommendedName>
</protein>
<gene>
    <name evidence="2" type="ORF">HK100_012402</name>
</gene>
<dbReference type="PANTHER" id="PTHR31964">
    <property type="entry name" value="ADENINE NUCLEOTIDE ALPHA HYDROLASES-LIKE SUPERFAMILY PROTEIN"/>
    <property type="match status" value="1"/>
</dbReference>